<name>A0A183FTF8_HELPZ</name>
<reference evidence="3" key="2">
    <citation type="submission" date="2019-09" db="UniProtKB">
        <authorList>
            <consortium name="WormBaseParasite"/>
        </authorList>
    </citation>
    <scope>IDENTIFICATION</scope>
</reference>
<reference evidence="1 2" key="1">
    <citation type="submission" date="2018-11" db="EMBL/GenBank/DDBJ databases">
        <authorList>
            <consortium name="Pathogen Informatics"/>
        </authorList>
    </citation>
    <scope>NUCLEOTIDE SEQUENCE [LARGE SCALE GENOMIC DNA]</scope>
</reference>
<proteinExistence type="predicted"/>
<dbReference type="Proteomes" id="UP000050761">
    <property type="component" value="Unassembled WGS sequence"/>
</dbReference>
<gene>
    <name evidence="1" type="ORF">HPBE_LOCUS11352</name>
</gene>
<evidence type="ECO:0000313" key="2">
    <source>
        <dbReference type="Proteomes" id="UP000050761"/>
    </source>
</evidence>
<dbReference type="WBParaSite" id="HPBE_0001134901-mRNA-1">
    <property type="protein sequence ID" value="HPBE_0001134901-mRNA-1"/>
    <property type="gene ID" value="HPBE_0001134901"/>
</dbReference>
<accession>A0A183FTF8</accession>
<protein>
    <submittedName>
        <fullName evidence="3">PAC domain-containing protein</fullName>
    </submittedName>
</protein>
<organism evidence="2 3">
    <name type="scientific">Heligmosomoides polygyrus</name>
    <name type="common">Parasitic roundworm</name>
    <dbReference type="NCBI Taxonomy" id="6339"/>
    <lineage>
        <taxon>Eukaryota</taxon>
        <taxon>Metazoa</taxon>
        <taxon>Ecdysozoa</taxon>
        <taxon>Nematoda</taxon>
        <taxon>Chromadorea</taxon>
        <taxon>Rhabditida</taxon>
        <taxon>Rhabditina</taxon>
        <taxon>Rhabditomorpha</taxon>
        <taxon>Strongyloidea</taxon>
        <taxon>Heligmosomidae</taxon>
        <taxon>Heligmosomoides</taxon>
    </lineage>
</organism>
<dbReference type="AlphaFoldDB" id="A0A183FTF8"/>
<accession>A0A3P8ABL3</accession>
<evidence type="ECO:0000313" key="3">
    <source>
        <dbReference type="WBParaSite" id="HPBE_0001134901-mRNA-1"/>
    </source>
</evidence>
<sequence>MFSFTILDFKKKRSPRTTINWGMYTSLAGLWEDTIMDNIDEEYDRFVHHLRDSAKRAESLKTTKRRLSPEILELIRQRGAARA</sequence>
<dbReference type="OrthoDB" id="5828204at2759"/>
<keyword evidence="2" id="KW-1185">Reference proteome</keyword>
<dbReference type="EMBL" id="UZAH01027071">
    <property type="protein sequence ID" value="VDO88303.1"/>
    <property type="molecule type" value="Genomic_DNA"/>
</dbReference>
<evidence type="ECO:0000313" key="1">
    <source>
        <dbReference type="EMBL" id="VDO88303.1"/>
    </source>
</evidence>